<dbReference type="EMBL" id="UYRX01000460">
    <property type="protein sequence ID" value="VDK82538.1"/>
    <property type="molecule type" value="Genomic_DNA"/>
</dbReference>
<accession>A0A3P6UT25</accession>
<protein>
    <recommendedName>
        <fullName evidence="3">COX assembly mitochondrial protein</fullName>
    </recommendedName>
</protein>
<name>A0A3P6UT25_LITSI</name>
<organism evidence="1 2">
    <name type="scientific">Litomosoides sigmodontis</name>
    <name type="common">Filarial nematode worm</name>
    <dbReference type="NCBI Taxonomy" id="42156"/>
    <lineage>
        <taxon>Eukaryota</taxon>
        <taxon>Metazoa</taxon>
        <taxon>Ecdysozoa</taxon>
        <taxon>Nematoda</taxon>
        <taxon>Chromadorea</taxon>
        <taxon>Rhabditida</taxon>
        <taxon>Spirurina</taxon>
        <taxon>Spiruromorpha</taxon>
        <taxon>Filarioidea</taxon>
        <taxon>Onchocercidae</taxon>
        <taxon>Litomosoides</taxon>
    </lineage>
</organism>
<gene>
    <name evidence="1" type="ORF">NLS_LOCUS5804</name>
</gene>
<dbReference type="STRING" id="42156.A0A3P6UT25"/>
<evidence type="ECO:0000313" key="2">
    <source>
        <dbReference type="Proteomes" id="UP000277928"/>
    </source>
</evidence>
<keyword evidence="2" id="KW-1185">Reference proteome</keyword>
<dbReference type="OMA" id="MERRWED"/>
<dbReference type="AlphaFoldDB" id="A0A3P6UT25"/>
<sequence>MRAECNADGPIKTDDLHHLREGEIFVDSGSGEKFRVRKTALAQQTIGGPHGVGDPNDRSLRRVEADVSIPERMNERIQKVECHEPLEGLTRCLKKEGSFIGMRKCQKELERFNDPWFRQKITDEYIKERSEYRRTGKNAVERKWEEYCKYKKERGDWTDLDEHSK</sequence>
<proteinExistence type="predicted"/>
<dbReference type="Proteomes" id="UP000277928">
    <property type="component" value="Unassembled WGS sequence"/>
</dbReference>
<evidence type="ECO:0008006" key="3">
    <source>
        <dbReference type="Google" id="ProtNLM"/>
    </source>
</evidence>
<dbReference type="OrthoDB" id="6224010at2759"/>
<reference evidence="1 2" key="1">
    <citation type="submission" date="2018-08" db="EMBL/GenBank/DDBJ databases">
        <authorList>
            <person name="Laetsch R D."/>
            <person name="Stevens L."/>
            <person name="Kumar S."/>
            <person name="Blaxter L. M."/>
        </authorList>
    </citation>
    <scope>NUCLEOTIDE SEQUENCE [LARGE SCALE GENOMIC DNA]</scope>
</reference>
<evidence type="ECO:0000313" key="1">
    <source>
        <dbReference type="EMBL" id="VDK82538.1"/>
    </source>
</evidence>